<dbReference type="EMBL" id="JARK01001514">
    <property type="protein sequence ID" value="EYB93834.1"/>
    <property type="molecule type" value="Genomic_DNA"/>
</dbReference>
<comment type="caution">
    <text evidence="1">The sequence shown here is derived from an EMBL/GenBank/DDBJ whole genome shotgun (WGS) entry which is preliminary data.</text>
</comment>
<gene>
    <name evidence="1" type="primary">Acey_s0178.g658</name>
    <name evidence="1" type="ORF">Y032_0178g658</name>
</gene>
<evidence type="ECO:0000313" key="2">
    <source>
        <dbReference type="Proteomes" id="UP000024635"/>
    </source>
</evidence>
<dbReference type="OrthoDB" id="5863535at2759"/>
<keyword evidence="2" id="KW-1185">Reference proteome</keyword>
<dbReference type="AlphaFoldDB" id="A0A016SU17"/>
<evidence type="ECO:0000313" key="1">
    <source>
        <dbReference type="EMBL" id="EYB93834.1"/>
    </source>
</evidence>
<proteinExistence type="predicted"/>
<reference evidence="2" key="1">
    <citation type="journal article" date="2015" name="Nat. Genet.">
        <title>The genome and transcriptome of the zoonotic hookworm Ancylostoma ceylanicum identify infection-specific gene families.</title>
        <authorList>
            <person name="Schwarz E.M."/>
            <person name="Hu Y."/>
            <person name="Antoshechkin I."/>
            <person name="Miller M.M."/>
            <person name="Sternberg P.W."/>
            <person name="Aroian R.V."/>
        </authorList>
    </citation>
    <scope>NUCLEOTIDE SEQUENCE</scope>
    <source>
        <strain evidence="2">HY135</strain>
    </source>
</reference>
<protein>
    <submittedName>
        <fullName evidence="1">Uncharacterized protein</fullName>
    </submittedName>
</protein>
<dbReference type="Proteomes" id="UP000024635">
    <property type="component" value="Unassembled WGS sequence"/>
</dbReference>
<organism evidence="1 2">
    <name type="scientific">Ancylostoma ceylanicum</name>
    <dbReference type="NCBI Taxonomy" id="53326"/>
    <lineage>
        <taxon>Eukaryota</taxon>
        <taxon>Metazoa</taxon>
        <taxon>Ecdysozoa</taxon>
        <taxon>Nematoda</taxon>
        <taxon>Chromadorea</taxon>
        <taxon>Rhabditida</taxon>
        <taxon>Rhabditina</taxon>
        <taxon>Rhabditomorpha</taxon>
        <taxon>Strongyloidea</taxon>
        <taxon>Ancylostomatidae</taxon>
        <taxon>Ancylostomatinae</taxon>
        <taxon>Ancylostoma</taxon>
    </lineage>
</organism>
<accession>A0A016SU17</accession>
<name>A0A016SU17_9BILA</name>
<sequence length="66" mass="7569">MVSSDGSLVHVIIACVNAAWLEWGSLTGMLCDKHIPDRLKSTIYRTWYTLWCCYGAKWPVTKEMEC</sequence>